<accession>A0ABU9GFM9</accession>
<organism evidence="2 3">
    <name type="scientific">Cobetia marina</name>
    <name type="common">Deleya marina</name>
    <dbReference type="NCBI Taxonomy" id="28258"/>
    <lineage>
        <taxon>Bacteria</taxon>
        <taxon>Pseudomonadati</taxon>
        <taxon>Pseudomonadota</taxon>
        <taxon>Gammaproteobacteria</taxon>
        <taxon>Oceanospirillales</taxon>
        <taxon>Halomonadaceae</taxon>
        <taxon>Cobetia</taxon>
    </lineage>
</organism>
<dbReference type="InterPro" id="IPR007236">
    <property type="entry name" value="SlyX"/>
</dbReference>
<dbReference type="Proteomes" id="UP001378242">
    <property type="component" value="Unassembled WGS sequence"/>
</dbReference>
<dbReference type="PANTHER" id="PTHR36508">
    <property type="entry name" value="PROTEIN SLYX"/>
    <property type="match status" value="1"/>
</dbReference>
<feature type="compositionally biased region" description="Basic and acidic residues" evidence="1">
    <location>
        <begin position="61"/>
        <end position="71"/>
    </location>
</feature>
<name>A0ABU9GFM9_COBMA</name>
<evidence type="ECO:0000256" key="1">
    <source>
        <dbReference type="SAM" id="MobiDB-lite"/>
    </source>
</evidence>
<feature type="region of interest" description="Disordered" evidence="1">
    <location>
        <begin position="60"/>
        <end position="85"/>
    </location>
</feature>
<protein>
    <submittedName>
        <fullName evidence="2">SlyX family protein</fullName>
    </submittedName>
</protein>
<comment type="caution">
    <text evidence="2">The sequence shown here is derived from an EMBL/GenBank/DDBJ whole genome shotgun (WGS) entry which is preliminary data.</text>
</comment>
<dbReference type="Pfam" id="PF04102">
    <property type="entry name" value="SlyX"/>
    <property type="match status" value="1"/>
</dbReference>
<evidence type="ECO:0000313" key="3">
    <source>
        <dbReference type="Proteomes" id="UP001378242"/>
    </source>
</evidence>
<sequence>MSTPTDLPGDARLEARLEALESRLAHQDDWLETLDRTVIAQQRQIETLERLTALMSAQLRQLRESGSERTQTDSLSPADELPPHY</sequence>
<keyword evidence="3" id="KW-1185">Reference proteome</keyword>
<dbReference type="Gene3D" id="1.20.5.300">
    <property type="match status" value="1"/>
</dbReference>
<proteinExistence type="predicted"/>
<gene>
    <name evidence="2" type="ORF">V6243_10605</name>
</gene>
<dbReference type="PANTHER" id="PTHR36508:SF1">
    <property type="entry name" value="PROTEIN SLYX"/>
    <property type="match status" value="1"/>
</dbReference>
<evidence type="ECO:0000313" key="2">
    <source>
        <dbReference type="EMBL" id="MEL0617286.1"/>
    </source>
</evidence>
<reference evidence="2 3" key="1">
    <citation type="submission" date="2024-02" db="EMBL/GenBank/DDBJ databases">
        <title>Bacteria isolated from the canopy kelp, Nereocystis luetkeana.</title>
        <authorList>
            <person name="Pfister C.A."/>
            <person name="Younker I.T."/>
            <person name="Light S.H."/>
        </authorList>
    </citation>
    <scope>NUCLEOTIDE SEQUENCE [LARGE SCALE GENOMIC DNA]</scope>
    <source>
        <strain evidence="2 3">TI.5.07</strain>
    </source>
</reference>
<dbReference type="EMBL" id="JBAKAP010000010">
    <property type="protein sequence ID" value="MEL0617286.1"/>
    <property type="molecule type" value="Genomic_DNA"/>
</dbReference>
<dbReference type="RefSeq" id="WP_077377805.1">
    <property type="nucleotide sequence ID" value="NZ_CP047970.1"/>
</dbReference>